<dbReference type="AlphaFoldDB" id="A0AAD1VVM3"/>
<evidence type="ECO:0000313" key="1">
    <source>
        <dbReference type="EMBL" id="CAH2252594.1"/>
    </source>
</evidence>
<evidence type="ECO:0000313" key="2">
    <source>
        <dbReference type="Proteomes" id="UP001295444"/>
    </source>
</evidence>
<organism evidence="1 2">
    <name type="scientific">Pelobates cultripes</name>
    <name type="common">Western spadefoot toad</name>
    <dbReference type="NCBI Taxonomy" id="61616"/>
    <lineage>
        <taxon>Eukaryota</taxon>
        <taxon>Metazoa</taxon>
        <taxon>Chordata</taxon>
        <taxon>Craniata</taxon>
        <taxon>Vertebrata</taxon>
        <taxon>Euteleostomi</taxon>
        <taxon>Amphibia</taxon>
        <taxon>Batrachia</taxon>
        <taxon>Anura</taxon>
        <taxon>Pelobatoidea</taxon>
        <taxon>Pelobatidae</taxon>
        <taxon>Pelobates</taxon>
    </lineage>
</organism>
<feature type="non-terminal residue" evidence="1">
    <location>
        <position position="1"/>
    </location>
</feature>
<accession>A0AAD1VVM3</accession>
<protein>
    <submittedName>
        <fullName evidence="1">Uncharacterized protein</fullName>
    </submittedName>
</protein>
<dbReference type="Proteomes" id="UP001295444">
    <property type="component" value="Chromosome 02"/>
</dbReference>
<name>A0AAD1VVM3_PELCU</name>
<gene>
    <name evidence="1" type="ORF">PECUL_23A040526</name>
</gene>
<sequence length="68" mass="7963">TWFGDGGPFVYTLYPSREPSLFGFSLTHFFIYHRGDLQDSIEEPWVPRLLHGRQSRVATYRWGTAQDV</sequence>
<dbReference type="EMBL" id="OW240913">
    <property type="protein sequence ID" value="CAH2252594.1"/>
    <property type="molecule type" value="Genomic_DNA"/>
</dbReference>
<keyword evidence="2" id="KW-1185">Reference proteome</keyword>
<proteinExistence type="predicted"/>
<reference evidence="1" key="1">
    <citation type="submission" date="2022-03" db="EMBL/GenBank/DDBJ databases">
        <authorList>
            <person name="Alioto T."/>
            <person name="Alioto T."/>
            <person name="Gomez Garrido J."/>
        </authorList>
    </citation>
    <scope>NUCLEOTIDE SEQUENCE</scope>
</reference>